<feature type="compositionally biased region" description="Polar residues" evidence="1">
    <location>
        <begin position="42"/>
        <end position="54"/>
    </location>
</feature>
<reference evidence="3 4" key="1">
    <citation type="submission" date="2023-11" db="EMBL/GenBank/DDBJ databases">
        <title>Draft genome sequence and annotation of the polyextremotolerant black yeast-like fungus Aureobasidium pullulans NRRL 62042.</title>
        <authorList>
            <person name="Dielentheis-Frenken M.R.E."/>
            <person name="Wibberg D."/>
            <person name="Blank L.M."/>
            <person name="Tiso T."/>
        </authorList>
    </citation>
    <scope>NUCLEOTIDE SEQUENCE [LARGE SCALE GENOMIC DNA]</scope>
    <source>
        <strain evidence="3 4">NRRL 62042</strain>
    </source>
</reference>
<proteinExistence type="predicted"/>
<dbReference type="PANTHER" id="PTHR37544">
    <property type="entry name" value="SPRAY-RELATED"/>
    <property type="match status" value="1"/>
</dbReference>
<feature type="transmembrane region" description="Helical" evidence="2">
    <location>
        <begin position="554"/>
        <end position="576"/>
    </location>
</feature>
<protein>
    <submittedName>
        <fullName evidence="3">Uncharacterized protein</fullName>
    </submittedName>
</protein>
<name>A0ABR0TFQ2_AURPU</name>
<feature type="region of interest" description="Disordered" evidence="1">
    <location>
        <begin position="1"/>
        <end position="66"/>
    </location>
</feature>
<feature type="transmembrane region" description="Helical" evidence="2">
    <location>
        <begin position="192"/>
        <end position="214"/>
    </location>
</feature>
<accession>A0ABR0TFQ2</accession>
<feature type="compositionally biased region" description="Polar residues" evidence="1">
    <location>
        <begin position="11"/>
        <end position="27"/>
    </location>
</feature>
<feature type="compositionally biased region" description="Polar residues" evidence="1">
    <location>
        <begin position="1303"/>
        <end position="1335"/>
    </location>
</feature>
<feature type="region of interest" description="Disordered" evidence="1">
    <location>
        <begin position="1297"/>
        <end position="1369"/>
    </location>
</feature>
<organism evidence="3 4">
    <name type="scientific">Aureobasidium pullulans</name>
    <name type="common">Black yeast</name>
    <name type="synonym">Pullularia pullulans</name>
    <dbReference type="NCBI Taxonomy" id="5580"/>
    <lineage>
        <taxon>Eukaryota</taxon>
        <taxon>Fungi</taxon>
        <taxon>Dikarya</taxon>
        <taxon>Ascomycota</taxon>
        <taxon>Pezizomycotina</taxon>
        <taxon>Dothideomycetes</taxon>
        <taxon>Dothideomycetidae</taxon>
        <taxon>Dothideales</taxon>
        <taxon>Saccotheciaceae</taxon>
        <taxon>Aureobasidium</taxon>
    </lineage>
</organism>
<dbReference type="PANTHER" id="PTHR37544:SF3">
    <property type="entry name" value="SPRAY"/>
    <property type="match status" value="1"/>
</dbReference>
<evidence type="ECO:0000313" key="4">
    <source>
        <dbReference type="Proteomes" id="UP001341245"/>
    </source>
</evidence>
<feature type="transmembrane region" description="Helical" evidence="2">
    <location>
        <begin position="125"/>
        <end position="146"/>
    </location>
</feature>
<gene>
    <name evidence="3" type="ORF">QM012_001535</name>
</gene>
<comment type="caution">
    <text evidence="3">The sequence shown here is derived from an EMBL/GenBank/DDBJ whole genome shotgun (WGS) entry which is preliminary data.</text>
</comment>
<dbReference type="Proteomes" id="UP001341245">
    <property type="component" value="Unassembled WGS sequence"/>
</dbReference>
<keyword evidence="2" id="KW-0472">Membrane</keyword>
<dbReference type="EMBL" id="JASGXD010000011">
    <property type="protein sequence ID" value="KAK6002785.1"/>
    <property type="molecule type" value="Genomic_DNA"/>
</dbReference>
<evidence type="ECO:0000256" key="1">
    <source>
        <dbReference type="SAM" id="MobiDB-lite"/>
    </source>
</evidence>
<evidence type="ECO:0000256" key="2">
    <source>
        <dbReference type="SAM" id="Phobius"/>
    </source>
</evidence>
<keyword evidence="4" id="KW-1185">Reference proteome</keyword>
<feature type="compositionally biased region" description="Basic and acidic residues" evidence="1">
    <location>
        <begin position="1"/>
        <end position="10"/>
    </location>
</feature>
<feature type="compositionally biased region" description="Basic and acidic residues" evidence="1">
    <location>
        <begin position="1353"/>
        <end position="1363"/>
    </location>
</feature>
<feature type="transmembrane region" description="Helical" evidence="2">
    <location>
        <begin position="1181"/>
        <end position="1203"/>
    </location>
</feature>
<dbReference type="InterPro" id="IPR021840">
    <property type="entry name" value="DUF3433"/>
</dbReference>
<feature type="compositionally biased region" description="Basic and acidic residues" evidence="1">
    <location>
        <begin position="55"/>
        <end position="66"/>
    </location>
</feature>
<feature type="transmembrane region" description="Helical" evidence="2">
    <location>
        <begin position="671"/>
        <end position="692"/>
    </location>
</feature>
<keyword evidence="2" id="KW-0812">Transmembrane</keyword>
<sequence length="1369" mass="150365">MSNANEDRASRSSQAIRGSIDSESCTTRPPEILSTEHRSDSSETTTFLSQGHTESSTEREDQSEDYRITSTEQLTWRPLTLRLPYISFVLMITILLASLVLFLTIDSNKNHGLGDDNASSSVLFGWRFSPTLLATIYGLLVASMLNDVRRTEIFARLSRPNGAPAETTLCFPTKPWWHDPKDALSKGTKSHALLFASMLYILALVVSPLSAGLLSPANEQISSPNTFQRAKTENFSWPSGSEDEIMFRTISGGVIGQSTSVWVSNSAAILPFWPSDYGNAPLGSKFASTSQSEQWQAQTTAFTVELDCQTMPLLTRYNATYNSTESGYGNYTFLQLGSPDDCLITLADYPGSETTWIYDGGGWWAPPPFYNTSLLKGMSNSTSNCGDRTMFFYATPASSPFRVQADLCSTSFYSSEILATVALNQSSTNVTFDQGESLRNRRPLDPAEYNVSQLHDAFFSSNWSSHFIRFPDEDTPIFGGPLMSIAAGDKYSNNITKLLASSTLPQEANELYQQFLGEMLLAALSPGIEENAEKETDTSSEKTKDPRPIVLQGWTGALLGSLLLLLTAAITVLYIVSVTAGLHQAPFVYRIDAHILETATTLAPYKIVPTLLALIAKLWFGAVGDALKLLQPYISMVKAPVAADKSILVEYVNTPIALAATKALNNAHWTLALVALGALASEFFTVGMSALWDLEVRSMNHFKDYVSPHGTEIDSAHTAALSDIYQSSLQSWLYGAAVEISQSGSAPAWTKDTWSFVPLDFGDIEEALTSTGSNATNVPGYSRNITFDTHGLRARLECRVMDYPKNTSLWLENIDFTNRTIDPVTKQSLWNATNSPPDLDHGYVLSGMANRGPRYGYYTCCANDSGHTPGETAIGYWNNQVWIDDDGTTGDFGFGGGSYQGSAMSMTAKLIVGPTLETLYRPNAPAHSTYPPLYIWTKQPDLVMVNCTPIIEHANMSVYAEIDTGVIHDYKILGSPQNATEAWIDNYLLHNISVDYTGEWEMSYGIGENISTYQNMTVSWGYLFWDALLNSGRASEVDMNKETEYSTMPESLSDRSFNFRVTGLNVDFMTYSMLALANNSKNALLDADTFMGLANQTFGTFFKHFVSDHVTSDSGGGAYQPIGEKLPWSLGPMVTYNSSSGEYQISGDQGALALENQTAPSSSFINATIHIPVEQLVMSSVSVYFCLSLLAFIFLVTVVMYIVNHNRIKQLPRNVDTLASTLAFVHGSEKLLAWTATAPKTKPWYKALLPAKSNTPIPKARIGNFKSSDGIERWGIELVDDAMLAQVEELDGTVELLDIQPKGQPTKNDSSSEMQSEVLETSESGQRDLGTSQTEPGLYHAEDGPAEQQRLIQDSRDHEKSETQIEADP</sequence>
<keyword evidence="2" id="KW-1133">Transmembrane helix</keyword>
<evidence type="ECO:0000313" key="3">
    <source>
        <dbReference type="EMBL" id="KAK6002785.1"/>
    </source>
</evidence>
<dbReference type="Pfam" id="PF11915">
    <property type="entry name" value="DUF3433"/>
    <property type="match status" value="2"/>
</dbReference>
<feature type="transmembrane region" description="Helical" evidence="2">
    <location>
        <begin position="83"/>
        <end position="105"/>
    </location>
</feature>